<accession>H0GRL0</accession>
<reference evidence="2 3" key="1">
    <citation type="journal article" date="2012" name="FEMS Yeast Res.">
        <title>The genome sequence of the wine yeast VIN7 reveals an allotriploid hybrid genome with Saccharomyces cerevisiae and Saccharomyces kudriavzevii origins.</title>
        <authorList>
            <person name="Borneman A.R."/>
            <person name="Desany B.A."/>
            <person name="Riches D."/>
            <person name="Affourtit J.P."/>
            <person name="Forgan A.H."/>
            <person name="Pretorius I.S."/>
            <person name="Egholm M."/>
            <person name="Chambers P.J."/>
        </authorList>
    </citation>
    <scope>NUCLEOTIDE SEQUENCE [LARGE SCALE GENOMIC DNA]</scope>
    <source>
        <strain evidence="2 3">VIN7</strain>
    </source>
</reference>
<evidence type="ECO:0000313" key="3">
    <source>
        <dbReference type="Proteomes" id="UP000009009"/>
    </source>
</evidence>
<feature type="transmembrane region" description="Helical" evidence="1">
    <location>
        <begin position="24"/>
        <end position="50"/>
    </location>
</feature>
<dbReference type="HOGENOM" id="CLU_1469015_0_0_1"/>
<evidence type="ECO:0000313" key="2">
    <source>
        <dbReference type="EMBL" id="EHN03574.1"/>
    </source>
</evidence>
<keyword evidence="3" id="KW-1185">Reference proteome</keyword>
<keyword evidence="1" id="KW-0812">Transmembrane</keyword>
<protein>
    <submittedName>
        <fullName evidence="2">Uncharacterized protein</fullName>
    </submittedName>
</protein>
<name>H0GRL0_SACCK</name>
<gene>
    <name evidence="2" type="ORF">VIN7_5739</name>
</gene>
<proteinExistence type="predicted"/>
<keyword evidence="1" id="KW-1133">Transmembrane helix</keyword>
<comment type="caution">
    <text evidence="2">The sequence shown here is derived from an EMBL/GenBank/DDBJ whole genome shotgun (WGS) entry which is preliminary data.</text>
</comment>
<keyword evidence="1" id="KW-0472">Membrane</keyword>
<sequence length="184" mass="21319">MAPENDVPLLCMRWLLEAFRCLEIPIFTFPFFLFLLFSFATLCFTSLTWCRKKHQAHLIKKKTQPIELVSLSVRMGLRHLAGHIRICFKPTPLSTLHNKFRETNRPQVTQVQTHSSSSSCVCFAVHLFGFSKLFLLANMQEKLNLQARFFTLFSSVRKGHVCSKLLVQKRQFYRSFGSAVTSEL</sequence>
<dbReference type="EMBL" id="AGVY01000136">
    <property type="protein sequence ID" value="EHN03574.1"/>
    <property type="molecule type" value="Genomic_DNA"/>
</dbReference>
<dbReference type="AlphaFoldDB" id="H0GRL0"/>
<evidence type="ECO:0000256" key="1">
    <source>
        <dbReference type="SAM" id="Phobius"/>
    </source>
</evidence>
<dbReference type="Proteomes" id="UP000009009">
    <property type="component" value="Unassembled WGS sequence"/>
</dbReference>
<organism evidence="2 3">
    <name type="scientific">Saccharomyces cerevisiae x Saccharomyces kudriavzevii (strain VIN7)</name>
    <name type="common">Yeast</name>
    <dbReference type="NCBI Taxonomy" id="1095631"/>
    <lineage>
        <taxon>Eukaryota</taxon>
        <taxon>Fungi</taxon>
        <taxon>Dikarya</taxon>
        <taxon>Ascomycota</taxon>
        <taxon>Saccharomycotina</taxon>
        <taxon>Saccharomycetes</taxon>
        <taxon>Saccharomycetales</taxon>
        <taxon>Saccharomycetaceae</taxon>
        <taxon>Saccharomyces</taxon>
    </lineage>
</organism>